<feature type="region of interest" description="Disordered" evidence="2">
    <location>
        <begin position="1"/>
        <end position="30"/>
    </location>
</feature>
<dbReference type="OrthoDB" id="786614at2759"/>
<evidence type="ECO:0000313" key="4">
    <source>
        <dbReference type="Proteomes" id="UP000515123"/>
    </source>
</evidence>
<keyword evidence="1" id="KW-0175">Coiled coil</keyword>
<reference evidence="5" key="2">
    <citation type="submission" date="2025-08" db="UniProtKB">
        <authorList>
            <consortium name="RefSeq"/>
        </authorList>
    </citation>
    <scope>IDENTIFICATION</scope>
    <source>
        <tissue evidence="5">Leaf</tissue>
    </source>
</reference>
<protein>
    <submittedName>
        <fullName evidence="5">Uncharacterized protein LOC109709081</fullName>
    </submittedName>
</protein>
<dbReference type="PANTHER" id="PTHR15503:SF22">
    <property type="entry name" value="TRANSPOSON TY3-I GAG POLYPROTEIN"/>
    <property type="match status" value="1"/>
</dbReference>
<dbReference type="AlphaFoldDB" id="A0A6P5ESN6"/>
<feature type="coiled-coil region" evidence="1">
    <location>
        <begin position="42"/>
        <end position="79"/>
    </location>
</feature>
<evidence type="ECO:0000313" key="5">
    <source>
        <dbReference type="RefSeq" id="XP_020086741.1"/>
    </source>
</evidence>
<keyword evidence="4" id="KW-1185">Reference proteome</keyword>
<feature type="region of interest" description="Disordered" evidence="2">
    <location>
        <begin position="347"/>
        <end position="370"/>
    </location>
</feature>
<dbReference type="PANTHER" id="PTHR15503">
    <property type="entry name" value="LDOC1 RELATED"/>
    <property type="match status" value="1"/>
</dbReference>
<proteinExistence type="predicted"/>
<gene>
    <name evidence="5" type="primary">LOC109709081</name>
</gene>
<evidence type="ECO:0000256" key="2">
    <source>
        <dbReference type="SAM" id="MobiDB-lite"/>
    </source>
</evidence>
<organism evidence="4 5">
    <name type="scientific">Ananas comosus</name>
    <name type="common">Pineapple</name>
    <name type="synonym">Ananas ananas</name>
    <dbReference type="NCBI Taxonomy" id="4615"/>
    <lineage>
        <taxon>Eukaryota</taxon>
        <taxon>Viridiplantae</taxon>
        <taxon>Streptophyta</taxon>
        <taxon>Embryophyta</taxon>
        <taxon>Tracheophyta</taxon>
        <taxon>Spermatophyta</taxon>
        <taxon>Magnoliopsida</taxon>
        <taxon>Liliopsida</taxon>
        <taxon>Poales</taxon>
        <taxon>Bromeliaceae</taxon>
        <taxon>Bromelioideae</taxon>
        <taxon>Ananas</taxon>
    </lineage>
</organism>
<dbReference type="Pfam" id="PF03732">
    <property type="entry name" value="Retrotrans_gag"/>
    <property type="match status" value="1"/>
</dbReference>
<evidence type="ECO:0000259" key="3">
    <source>
        <dbReference type="Pfam" id="PF03732"/>
    </source>
</evidence>
<dbReference type="GeneID" id="109709081"/>
<dbReference type="InterPro" id="IPR032567">
    <property type="entry name" value="RTL1-rel"/>
</dbReference>
<sequence>MPTTRSGTAGAAEAAAAEEVETSVTSGSSELHELQDQLVTLTELVTQQAAAARQQMDAARRQEDRMKRLEDLLLRQTTDREIPDSVPIAPERGTTVRAQSPVLDTPPVAPRAETRQETVVPPPVPVAAAGTVLPEMVGVEERERMMERLNDFRRCNPHIFDGEKADHWVVEKWLMHMEKLFYDTFVEERYRVWFATHHLDGEAYRWWVDIREDPRADLAAITWNRFKELLLTTYFPQSVKRQMERDLRNLRQGDRTVAEYEREFSRLLHCVPFVVRDDEDKARIFEVGLRPAIFRYCPARSNLSTTGCSEPALTVKRAEIFEGKMFDRMQRKRPCSESMCRQSFRNPKSIKGTFKDSRGSSLSSGTVGHPSVRRPRTLFICGGLTPPQLSTAWADVYHGHQVYLQSHHILP</sequence>
<dbReference type="Proteomes" id="UP000515123">
    <property type="component" value="Linkage group 4"/>
</dbReference>
<dbReference type="InterPro" id="IPR005162">
    <property type="entry name" value="Retrotrans_gag_dom"/>
</dbReference>
<name>A0A6P5ESN6_ANACO</name>
<dbReference type="RefSeq" id="XP_020086741.1">
    <property type="nucleotide sequence ID" value="XM_020231152.1"/>
</dbReference>
<feature type="compositionally biased region" description="Low complexity" evidence="2">
    <location>
        <begin position="1"/>
        <end position="15"/>
    </location>
</feature>
<accession>A0A6P5ESN6</accession>
<evidence type="ECO:0000256" key="1">
    <source>
        <dbReference type="SAM" id="Coils"/>
    </source>
</evidence>
<reference evidence="4" key="1">
    <citation type="journal article" date="2015" name="Nat. Genet.">
        <title>The pineapple genome and the evolution of CAM photosynthesis.</title>
        <authorList>
            <person name="Ming R."/>
            <person name="VanBuren R."/>
            <person name="Wai C.M."/>
            <person name="Tang H."/>
            <person name="Schatz M.C."/>
            <person name="Bowers J.E."/>
            <person name="Lyons E."/>
            <person name="Wang M.L."/>
            <person name="Chen J."/>
            <person name="Biggers E."/>
            <person name="Zhang J."/>
            <person name="Huang L."/>
            <person name="Zhang L."/>
            <person name="Miao W."/>
            <person name="Zhang J."/>
            <person name="Ye Z."/>
            <person name="Miao C."/>
            <person name="Lin Z."/>
            <person name="Wang H."/>
            <person name="Zhou H."/>
            <person name="Yim W.C."/>
            <person name="Priest H.D."/>
            <person name="Zheng C."/>
            <person name="Woodhouse M."/>
            <person name="Edger P.P."/>
            <person name="Guyot R."/>
            <person name="Guo H.B."/>
            <person name="Guo H."/>
            <person name="Zheng G."/>
            <person name="Singh R."/>
            <person name="Sharma A."/>
            <person name="Min X."/>
            <person name="Zheng Y."/>
            <person name="Lee H."/>
            <person name="Gurtowski J."/>
            <person name="Sedlazeck F.J."/>
            <person name="Harkess A."/>
            <person name="McKain M.R."/>
            <person name="Liao Z."/>
            <person name="Fang J."/>
            <person name="Liu J."/>
            <person name="Zhang X."/>
            <person name="Zhang Q."/>
            <person name="Hu W."/>
            <person name="Qin Y."/>
            <person name="Wang K."/>
            <person name="Chen L.Y."/>
            <person name="Shirley N."/>
            <person name="Lin Y.R."/>
            <person name="Liu L.Y."/>
            <person name="Hernandez A.G."/>
            <person name="Wright C.L."/>
            <person name="Bulone V."/>
            <person name="Tuskan G.A."/>
            <person name="Heath K."/>
            <person name="Zee F."/>
            <person name="Moore P.H."/>
            <person name="Sunkar R."/>
            <person name="Leebens-Mack J.H."/>
            <person name="Mockler T."/>
            <person name="Bennetzen J.L."/>
            <person name="Freeling M."/>
            <person name="Sankoff D."/>
            <person name="Paterson A.H."/>
            <person name="Zhu X."/>
            <person name="Yang X."/>
            <person name="Smith J.A."/>
            <person name="Cushman J.C."/>
            <person name="Paull R.E."/>
            <person name="Yu Q."/>
        </authorList>
    </citation>
    <scope>NUCLEOTIDE SEQUENCE [LARGE SCALE GENOMIC DNA]</scope>
    <source>
        <strain evidence="4">cv. F153</strain>
    </source>
</reference>
<feature type="domain" description="Retrotransposon gag" evidence="3">
    <location>
        <begin position="194"/>
        <end position="291"/>
    </location>
</feature>